<dbReference type="InterPro" id="IPR036397">
    <property type="entry name" value="RNaseH_sf"/>
</dbReference>
<accession>A0ABZ0HGC2</accession>
<dbReference type="Gene3D" id="3.30.420.10">
    <property type="entry name" value="Ribonuclease H-like superfamily/Ribonuclease H"/>
    <property type="match status" value="1"/>
</dbReference>
<feature type="region of interest" description="Disordered" evidence="1">
    <location>
        <begin position="663"/>
        <end position="728"/>
    </location>
</feature>
<dbReference type="InterPro" id="IPR012337">
    <property type="entry name" value="RNaseH-like_sf"/>
</dbReference>
<feature type="domain" description="Integrase catalytic" evidence="2">
    <location>
        <begin position="284"/>
        <end position="498"/>
    </location>
</feature>
<dbReference type="PROSITE" id="PS50994">
    <property type="entry name" value="INTEGRASE"/>
    <property type="match status" value="1"/>
</dbReference>
<organism evidence="3 4">
    <name type="scientific">Tritonibacter scottomollicae</name>
    <name type="common">Epibacterium scottomollicae</name>
    <dbReference type="NCBI Taxonomy" id="483013"/>
    <lineage>
        <taxon>Bacteria</taxon>
        <taxon>Pseudomonadati</taxon>
        <taxon>Pseudomonadota</taxon>
        <taxon>Alphaproteobacteria</taxon>
        <taxon>Rhodobacterales</taxon>
        <taxon>Paracoccaceae</taxon>
        <taxon>Tritonibacter</taxon>
    </lineage>
</organism>
<reference evidence="3 4" key="1">
    <citation type="submission" date="2023-10" db="EMBL/GenBank/DDBJ databases">
        <title>Eight complete genome sequences of bacteria isolated from laboratory stock of Giant Kelp gametophytes.</title>
        <authorList>
            <person name="Tolentino B."/>
            <person name="Nuzhdin S."/>
        </authorList>
    </citation>
    <scope>NUCLEOTIDE SEQUENCE [LARGE SCALE GENOMIC DNA]</scope>
    <source>
        <strain evidence="3 4">LC.270.F.C4</strain>
    </source>
</reference>
<keyword evidence="4" id="KW-1185">Reference proteome</keyword>
<protein>
    <submittedName>
        <fullName evidence="3">Transposase family protein</fullName>
    </submittedName>
</protein>
<dbReference type="Pfam" id="PF09299">
    <property type="entry name" value="Mu-transpos_C"/>
    <property type="match status" value="1"/>
</dbReference>
<name>A0ABZ0HGC2_TRISK</name>
<dbReference type="InterPro" id="IPR001584">
    <property type="entry name" value="Integrase_cat-core"/>
</dbReference>
<dbReference type="InterPro" id="IPR015378">
    <property type="entry name" value="Transposase-like_Mu_C"/>
</dbReference>
<dbReference type="SUPFAM" id="SSF53098">
    <property type="entry name" value="Ribonuclease H-like"/>
    <property type="match status" value="1"/>
</dbReference>
<dbReference type="RefSeq" id="WP_317385273.1">
    <property type="nucleotide sequence ID" value="NZ_CP136704.1"/>
</dbReference>
<evidence type="ECO:0000259" key="2">
    <source>
        <dbReference type="PROSITE" id="PS50994"/>
    </source>
</evidence>
<evidence type="ECO:0000313" key="4">
    <source>
        <dbReference type="Proteomes" id="UP001302666"/>
    </source>
</evidence>
<dbReference type="Pfam" id="PF00665">
    <property type="entry name" value="rve"/>
    <property type="match status" value="1"/>
</dbReference>
<sequence>MKHEAIRLGVTPCDAIVANGNIQVITKATDLFIEMKPLRGDAEPISLTHAELSELINSGQFLVQYGYFESRQVARRAIAGRALMSRISAKAQLDAFWKECWCTTFLELEDEGKSNRSANRWAEFLPELELRVLEKLKQGLKAATAGASFDSIELRRAPGRTSVMAWLKEWEPSKDPMVFVKKSIFNGSNARRIDAEREAIIQGTLESYLHPNQLLPGHIHDDVNAEIRRRNSVRIANGDLPLEEVSKSTIERRIKDIDKFEVLAARKGLAVAKNKLGAHGGGLKLDVPLHRIEMDEWEIDLIALLNKSGYDIGQDNVRDLETGRYWVCVAFDTASRSILGLKLSRSPTSEDAKAVLWMAMRDKAELARQLGCETDWKQFGHIGHVVVDNGPAFVNAEFKAALSDLCIDYSVLPAGVPKLRGRIERVFRSIITLPIPYLTGRTFSNPSERGDYPSQKYAVHTAESIIELLVRFTVDVYHNRKHRRLEYATPNIVWDRLIKEFGWSPPMSNHTLRHILGVAITRDTGRHGVLVNGVNYHSERLAKHFQKFGKQHVDVRIDPEDMGQISVWLERGKDSGWSTLKARIDGLEGVSFAAWERTVFELRQNNRNAASLTQDVIDRAIKRIKEIDADQCALRQLGPIGDTHDQIKRAQKETFWGLSLGCDPELPPGPLEEDDGNAQGLLSNEIKTDLEPASSARPVPRDERAPTTVLWSFRDDRNEAPAEDENDD</sequence>
<dbReference type="Proteomes" id="UP001302666">
    <property type="component" value="Chromosome"/>
</dbReference>
<gene>
    <name evidence="3" type="ORF">R1T40_19260</name>
</gene>
<dbReference type="EMBL" id="CP136704">
    <property type="protein sequence ID" value="WOI33050.1"/>
    <property type="molecule type" value="Genomic_DNA"/>
</dbReference>
<evidence type="ECO:0000256" key="1">
    <source>
        <dbReference type="SAM" id="MobiDB-lite"/>
    </source>
</evidence>
<evidence type="ECO:0000313" key="3">
    <source>
        <dbReference type="EMBL" id="WOI33050.1"/>
    </source>
</evidence>
<proteinExistence type="predicted"/>